<name>A0A1V6N7T6_PENPO</name>
<sequence>MAWMLMEATEELIQSPSGFQYSNMPTNPPYHGGSIMDVRDGSKVYKSGRSTSMTTSVYHGLESVKLDRLQSKNGGEYHVVITWVYLDAVAAPNTASLSLKQTERRIGSLAFCLRVVRLRRIRLQFLYTF</sequence>
<dbReference type="Proteomes" id="UP000191408">
    <property type="component" value="Unassembled WGS sequence"/>
</dbReference>
<proteinExistence type="predicted"/>
<dbReference type="EMBL" id="MDYM01000021">
    <property type="protein sequence ID" value="OQD60741.1"/>
    <property type="molecule type" value="Genomic_DNA"/>
</dbReference>
<reference evidence="2" key="1">
    <citation type="journal article" date="2017" name="Nat. Microbiol.">
        <title>Global analysis of biosynthetic gene clusters reveals vast potential of secondary metabolite production in Penicillium species.</title>
        <authorList>
            <person name="Nielsen J.C."/>
            <person name="Grijseels S."/>
            <person name="Prigent S."/>
            <person name="Ji B."/>
            <person name="Dainat J."/>
            <person name="Nielsen K.F."/>
            <person name="Frisvad J.C."/>
            <person name="Workman M."/>
            <person name="Nielsen J."/>
        </authorList>
    </citation>
    <scope>NUCLEOTIDE SEQUENCE [LARGE SCALE GENOMIC DNA]</scope>
    <source>
        <strain evidence="2">IBT 4502</strain>
    </source>
</reference>
<evidence type="ECO:0000313" key="1">
    <source>
        <dbReference type="EMBL" id="OQD60741.1"/>
    </source>
</evidence>
<dbReference type="AlphaFoldDB" id="A0A1V6N7T6"/>
<dbReference type="OrthoDB" id="5424209at2759"/>
<evidence type="ECO:0000313" key="2">
    <source>
        <dbReference type="Proteomes" id="UP000191408"/>
    </source>
</evidence>
<comment type="caution">
    <text evidence="1">The sequence shown here is derived from an EMBL/GenBank/DDBJ whole genome shotgun (WGS) entry which is preliminary data.</text>
</comment>
<keyword evidence="2" id="KW-1185">Reference proteome</keyword>
<protein>
    <submittedName>
        <fullName evidence="1">Uncharacterized protein</fullName>
    </submittedName>
</protein>
<gene>
    <name evidence="1" type="ORF">PENPOL_c021G06687</name>
</gene>
<accession>A0A1V6N7T6</accession>
<organism evidence="1 2">
    <name type="scientific">Penicillium polonicum</name>
    <dbReference type="NCBI Taxonomy" id="60169"/>
    <lineage>
        <taxon>Eukaryota</taxon>
        <taxon>Fungi</taxon>
        <taxon>Dikarya</taxon>
        <taxon>Ascomycota</taxon>
        <taxon>Pezizomycotina</taxon>
        <taxon>Eurotiomycetes</taxon>
        <taxon>Eurotiomycetidae</taxon>
        <taxon>Eurotiales</taxon>
        <taxon>Aspergillaceae</taxon>
        <taxon>Penicillium</taxon>
    </lineage>
</organism>